<comment type="caution">
    <text evidence="2">The sequence shown here is derived from an EMBL/GenBank/DDBJ whole genome shotgun (WGS) entry which is preliminary data.</text>
</comment>
<keyword evidence="3" id="KW-1185">Reference proteome</keyword>
<proteinExistence type="predicted"/>
<dbReference type="Proteomes" id="UP000298030">
    <property type="component" value="Unassembled WGS sequence"/>
</dbReference>
<dbReference type="EMBL" id="QPFP01000013">
    <property type="protein sequence ID" value="TEB33239.1"/>
    <property type="molecule type" value="Genomic_DNA"/>
</dbReference>
<feature type="region of interest" description="Disordered" evidence="1">
    <location>
        <begin position="192"/>
        <end position="218"/>
    </location>
</feature>
<evidence type="ECO:0000256" key="1">
    <source>
        <dbReference type="SAM" id="MobiDB-lite"/>
    </source>
</evidence>
<accession>A0A4Y7TIC4</accession>
<reference evidence="2 3" key="1">
    <citation type="journal article" date="2019" name="Nat. Ecol. Evol.">
        <title>Megaphylogeny resolves global patterns of mushroom evolution.</title>
        <authorList>
            <person name="Varga T."/>
            <person name="Krizsan K."/>
            <person name="Foldi C."/>
            <person name="Dima B."/>
            <person name="Sanchez-Garcia M."/>
            <person name="Sanchez-Ramirez S."/>
            <person name="Szollosi G.J."/>
            <person name="Szarkandi J.G."/>
            <person name="Papp V."/>
            <person name="Albert L."/>
            <person name="Andreopoulos W."/>
            <person name="Angelini C."/>
            <person name="Antonin V."/>
            <person name="Barry K.W."/>
            <person name="Bougher N.L."/>
            <person name="Buchanan P."/>
            <person name="Buyck B."/>
            <person name="Bense V."/>
            <person name="Catcheside P."/>
            <person name="Chovatia M."/>
            <person name="Cooper J."/>
            <person name="Damon W."/>
            <person name="Desjardin D."/>
            <person name="Finy P."/>
            <person name="Geml J."/>
            <person name="Haridas S."/>
            <person name="Hughes K."/>
            <person name="Justo A."/>
            <person name="Karasinski D."/>
            <person name="Kautmanova I."/>
            <person name="Kiss B."/>
            <person name="Kocsube S."/>
            <person name="Kotiranta H."/>
            <person name="LaButti K.M."/>
            <person name="Lechner B.E."/>
            <person name="Liimatainen K."/>
            <person name="Lipzen A."/>
            <person name="Lukacs Z."/>
            <person name="Mihaltcheva S."/>
            <person name="Morgado L.N."/>
            <person name="Niskanen T."/>
            <person name="Noordeloos M.E."/>
            <person name="Ohm R.A."/>
            <person name="Ortiz-Santana B."/>
            <person name="Ovrebo C."/>
            <person name="Racz N."/>
            <person name="Riley R."/>
            <person name="Savchenko A."/>
            <person name="Shiryaev A."/>
            <person name="Soop K."/>
            <person name="Spirin V."/>
            <person name="Szebenyi C."/>
            <person name="Tomsovsky M."/>
            <person name="Tulloss R.E."/>
            <person name="Uehling J."/>
            <person name="Grigoriev I.V."/>
            <person name="Vagvolgyi C."/>
            <person name="Papp T."/>
            <person name="Martin F.M."/>
            <person name="Miettinen O."/>
            <person name="Hibbett D.S."/>
            <person name="Nagy L.G."/>
        </authorList>
    </citation>
    <scope>NUCLEOTIDE SEQUENCE [LARGE SCALE GENOMIC DNA]</scope>
    <source>
        <strain evidence="2 3">FP101781</strain>
    </source>
</reference>
<evidence type="ECO:0000313" key="2">
    <source>
        <dbReference type="EMBL" id="TEB33239.1"/>
    </source>
</evidence>
<protein>
    <submittedName>
        <fullName evidence="2">Uncharacterized protein</fullName>
    </submittedName>
</protein>
<organism evidence="2 3">
    <name type="scientific">Coprinellus micaceus</name>
    <name type="common">Glistening ink-cap mushroom</name>
    <name type="synonym">Coprinus micaceus</name>
    <dbReference type="NCBI Taxonomy" id="71717"/>
    <lineage>
        <taxon>Eukaryota</taxon>
        <taxon>Fungi</taxon>
        <taxon>Dikarya</taxon>
        <taxon>Basidiomycota</taxon>
        <taxon>Agaricomycotina</taxon>
        <taxon>Agaricomycetes</taxon>
        <taxon>Agaricomycetidae</taxon>
        <taxon>Agaricales</taxon>
        <taxon>Agaricineae</taxon>
        <taxon>Psathyrellaceae</taxon>
        <taxon>Coprinellus</taxon>
    </lineage>
</organism>
<name>A0A4Y7TIC4_COPMI</name>
<feature type="compositionally biased region" description="Basic and acidic residues" evidence="1">
    <location>
        <begin position="208"/>
        <end position="218"/>
    </location>
</feature>
<sequence>MPVPVSFDGSPGPTPLVCREPSQALPLGGGGDFPPEYSDGASHFSMQHANFNAPKRFYFRNHADIFRIGLDQFHGQSQASHASGQCRCSATLPPLHTQDCAHTSSSSHVVASLNTPTQRLRFEFSQDSEEIGSNPSEHQTFVDRGCTHIEPQFEVLTAERKAELLATKQASDEYLERLSTILDVESPRKGRHRGKEWLSRTLGPPSQKLHETAVDEPSHGQVVGEALVTIFGENDSRGIPNALRDFTSFQHTTAGGNGGQLVRLRSRFLPHYNGLSQAGIGRLDTPIKVTIARVVQDLHRMRRASGLCQPLTFETIQSRLSQLVFLQTSSGDATTSFRVVKCHRGPRVAPMLTDTAKYIVKVVESEEPDSILDEAFTIPKARKKQRGDGLMLPSRRNGTSGNEDIVGLVDLTVLCFPRSNVPRFKLCHLLMKCFTSKQGGLSSKAEVGTVVEYTSHFYHIRDGVVPLLTIQAQNEASAYADHIFSM</sequence>
<dbReference type="AlphaFoldDB" id="A0A4Y7TIC4"/>
<evidence type="ECO:0000313" key="3">
    <source>
        <dbReference type="Proteomes" id="UP000298030"/>
    </source>
</evidence>
<gene>
    <name evidence="2" type="ORF">FA13DRAFT_1731001</name>
</gene>